<reference evidence="3" key="1">
    <citation type="submission" date="2023-08" db="EMBL/GenBank/DDBJ databases">
        <title>Reference Genome Resource for the Citrus Pathogen Phytophthora citrophthora.</title>
        <authorList>
            <person name="Moller H."/>
            <person name="Coetzee B."/>
            <person name="Rose L.J."/>
            <person name="Van Niekerk J.M."/>
        </authorList>
    </citation>
    <scope>NUCLEOTIDE SEQUENCE</scope>
    <source>
        <strain evidence="3">STE-U-9442</strain>
    </source>
</reference>
<keyword evidence="2" id="KW-1133">Transmembrane helix</keyword>
<dbReference type="Proteomes" id="UP001259832">
    <property type="component" value="Unassembled WGS sequence"/>
</dbReference>
<evidence type="ECO:0000256" key="2">
    <source>
        <dbReference type="SAM" id="Phobius"/>
    </source>
</evidence>
<dbReference type="AlphaFoldDB" id="A0AAD9GTY0"/>
<keyword evidence="2" id="KW-0472">Membrane</keyword>
<comment type="caution">
    <text evidence="3">The sequence shown here is derived from an EMBL/GenBank/DDBJ whole genome shotgun (WGS) entry which is preliminary data.</text>
</comment>
<keyword evidence="2" id="KW-0812">Transmembrane</keyword>
<proteinExistence type="predicted"/>
<sequence>MPTIPSLRRLITFTDEDEKTKCSTISVKGDATYCIDGPVCGKPSQGACPSKGDAAIGHCVQTSRSFATGCVAPVDAQCVISALGHWECLFQDANNDSTSSTVLDDKTPTPTPVATLSGSKMALSASTKDSHTDSDVEVVVAKTPNAALNVVVGAACCILAFVGIMLAKKRRKAKQARGSVLSHNNSSIMTL</sequence>
<evidence type="ECO:0000313" key="4">
    <source>
        <dbReference type="Proteomes" id="UP001259832"/>
    </source>
</evidence>
<name>A0AAD9GTY0_9STRA</name>
<dbReference type="EMBL" id="JASMQC010000005">
    <property type="protein sequence ID" value="KAK1944702.1"/>
    <property type="molecule type" value="Genomic_DNA"/>
</dbReference>
<feature type="transmembrane region" description="Helical" evidence="2">
    <location>
        <begin position="146"/>
        <end position="167"/>
    </location>
</feature>
<protein>
    <submittedName>
        <fullName evidence="3">Uncharacterized protein</fullName>
    </submittedName>
</protein>
<accession>A0AAD9GTY0</accession>
<gene>
    <name evidence="3" type="ORF">P3T76_003235</name>
</gene>
<evidence type="ECO:0000256" key="1">
    <source>
        <dbReference type="SAM" id="MobiDB-lite"/>
    </source>
</evidence>
<keyword evidence="4" id="KW-1185">Reference proteome</keyword>
<feature type="region of interest" description="Disordered" evidence="1">
    <location>
        <begin position="99"/>
        <end position="120"/>
    </location>
</feature>
<organism evidence="3 4">
    <name type="scientific">Phytophthora citrophthora</name>
    <dbReference type="NCBI Taxonomy" id="4793"/>
    <lineage>
        <taxon>Eukaryota</taxon>
        <taxon>Sar</taxon>
        <taxon>Stramenopiles</taxon>
        <taxon>Oomycota</taxon>
        <taxon>Peronosporomycetes</taxon>
        <taxon>Peronosporales</taxon>
        <taxon>Peronosporaceae</taxon>
        <taxon>Phytophthora</taxon>
    </lineage>
</organism>
<evidence type="ECO:0000313" key="3">
    <source>
        <dbReference type="EMBL" id="KAK1944702.1"/>
    </source>
</evidence>